<evidence type="ECO:0000256" key="8">
    <source>
        <dbReference type="ARBA" id="ARBA00022737"/>
    </source>
</evidence>
<dbReference type="CDD" id="cd00402">
    <property type="entry name" value="Riboflavin_synthase_like"/>
    <property type="match status" value="1"/>
</dbReference>
<keyword evidence="6" id="KW-0686">Riboflavin biosynthesis</keyword>
<dbReference type="EC" id="2.5.1.9" evidence="4 9"/>
<dbReference type="NCBIfam" id="TIGR00187">
    <property type="entry name" value="ribE"/>
    <property type="match status" value="1"/>
</dbReference>
<keyword evidence="8" id="KW-0677">Repeat</keyword>
<name>A0ABV6K3K8_9LACO</name>
<evidence type="ECO:0000256" key="4">
    <source>
        <dbReference type="ARBA" id="ARBA00012827"/>
    </source>
</evidence>
<comment type="caution">
    <text evidence="12">The sequence shown here is derived from an EMBL/GenBank/DDBJ whole genome shotgun (WGS) entry which is preliminary data.</text>
</comment>
<gene>
    <name evidence="12" type="ORF">ACFFGS_07945</name>
</gene>
<dbReference type="Gene3D" id="2.40.30.20">
    <property type="match status" value="2"/>
</dbReference>
<sequence length="200" mass="21533">MFTGIIKTVGTVTTVRHLGQALRLTVNAPAVVTPTLPIGASIAINGTCLTVVTKTATDFSADVMPESVRRTNLGQLTAGARVNVEPALKPEDGLDGHFVQGHVDYCGRFVRKQHDQNALRLWFSLPQAYQPYVVEKGAVAVDGVSLTVVAVNATEFEIDLIPHSQAVTTLSQLRPGAPVNIETDMIGKYVAKLVRERKFA</sequence>
<evidence type="ECO:0000313" key="13">
    <source>
        <dbReference type="Proteomes" id="UP001589855"/>
    </source>
</evidence>
<keyword evidence="7 12" id="KW-0808">Transferase</keyword>
<dbReference type="GO" id="GO:0004746">
    <property type="term" value="F:riboflavin synthase activity"/>
    <property type="evidence" value="ECO:0007669"/>
    <property type="project" value="UniProtKB-EC"/>
</dbReference>
<comment type="function">
    <text evidence="2">Catalyzes the dismutation of two molecules of 6,7-dimethyl-8-ribityllumazine, resulting in the formation of riboflavin and 5-amino-6-(D-ribitylamino)uracil.</text>
</comment>
<dbReference type="PANTHER" id="PTHR21098:SF12">
    <property type="entry name" value="RIBOFLAVIN SYNTHASE"/>
    <property type="match status" value="1"/>
</dbReference>
<organism evidence="12 13">
    <name type="scientific">Lactiplantibacillus plajomi</name>
    <dbReference type="NCBI Taxonomy" id="1457217"/>
    <lineage>
        <taxon>Bacteria</taxon>
        <taxon>Bacillati</taxon>
        <taxon>Bacillota</taxon>
        <taxon>Bacilli</taxon>
        <taxon>Lactobacillales</taxon>
        <taxon>Lactobacillaceae</taxon>
        <taxon>Lactiplantibacillus</taxon>
    </lineage>
</organism>
<evidence type="ECO:0000256" key="5">
    <source>
        <dbReference type="ARBA" id="ARBA00013950"/>
    </source>
</evidence>
<dbReference type="PROSITE" id="PS51177">
    <property type="entry name" value="LUMAZINE_BIND"/>
    <property type="match status" value="2"/>
</dbReference>
<dbReference type="NCBIfam" id="NF009566">
    <property type="entry name" value="PRK13020.1"/>
    <property type="match status" value="1"/>
</dbReference>
<dbReference type="SUPFAM" id="SSF63380">
    <property type="entry name" value="Riboflavin synthase domain-like"/>
    <property type="match status" value="2"/>
</dbReference>
<comment type="catalytic activity">
    <reaction evidence="1">
        <text>2 6,7-dimethyl-8-(1-D-ribityl)lumazine + H(+) = 5-amino-6-(D-ribitylamino)uracil + riboflavin</text>
        <dbReference type="Rhea" id="RHEA:20772"/>
        <dbReference type="ChEBI" id="CHEBI:15378"/>
        <dbReference type="ChEBI" id="CHEBI:15934"/>
        <dbReference type="ChEBI" id="CHEBI:57986"/>
        <dbReference type="ChEBI" id="CHEBI:58201"/>
        <dbReference type="EC" id="2.5.1.9"/>
    </reaction>
</comment>
<feature type="repeat" description="Lumazine-binding" evidence="10">
    <location>
        <begin position="98"/>
        <end position="194"/>
    </location>
</feature>
<keyword evidence="13" id="KW-1185">Reference proteome</keyword>
<dbReference type="InterPro" id="IPR017938">
    <property type="entry name" value="Riboflavin_synthase-like_b-brl"/>
</dbReference>
<evidence type="ECO:0000256" key="3">
    <source>
        <dbReference type="ARBA" id="ARBA00004887"/>
    </source>
</evidence>
<comment type="pathway">
    <text evidence="3">Cofactor biosynthesis; riboflavin biosynthesis; riboflavin from 2-hydroxy-3-oxobutyl phosphate and 5-amino-6-(D-ribitylamino)uracil: step 2/2.</text>
</comment>
<protein>
    <recommendedName>
        <fullName evidence="5 9">Riboflavin synthase</fullName>
        <ecNumber evidence="4 9">2.5.1.9</ecNumber>
    </recommendedName>
</protein>
<evidence type="ECO:0000256" key="6">
    <source>
        <dbReference type="ARBA" id="ARBA00022619"/>
    </source>
</evidence>
<dbReference type="NCBIfam" id="NF006767">
    <property type="entry name" value="PRK09289.1"/>
    <property type="match status" value="1"/>
</dbReference>
<feature type="domain" description="Lumazine-binding" evidence="11">
    <location>
        <begin position="98"/>
        <end position="194"/>
    </location>
</feature>
<dbReference type="InterPro" id="IPR026017">
    <property type="entry name" value="Lumazine-bd_dom"/>
</dbReference>
<dbReference type="Pfam" id="PF00677">
    <property type="entry name" value="Lum_binding"/>
    <property type="match status" value="2"/>
</dbReference>
<dbReference type="InterPro" id="IPR001783">
    <property type="entry name" value="Lumazine-bd"/>
</dbReference>
<feature type="domain" description="Lumazine-binding" evidence="11">
    <location>
        <begin position="1"/>
        <end position="97"/>
    </location>
</feature>
<dbReference type="PANTHER" id="PTHR21098">
    <property type="entry name" value="RIBOFLAVIN SYNTHASE ALPHA CHAIN"/>
    <property type="match status" value="1"/>
</dbReference>
<dbReference type="InterPro" id="IPR023366">
    <property type="entry name" value="ATP_synth_asu-like_sf"/>
</dbReference>
<evidence type="ECO:0000256" key="10">
    <source>
        <dbReference type="PROSITE-ProRule" id="PRU00524"/>
    </source>
</evidence>
<evidence type="ECO:0000259" key="11">
    <source>
        <dbReference type="PROSITE" id="PS51177"/>
    </source>
</evidence>
<feature type="repeat" description="Lumazine-binding" evidence="10">
    <location>
        <begin position="1"/>
        <end position="97"/>
    </location>
</feature>
<evidence type="ECO:0000256" key="9">
    <source>
        <dbReference type="NCBIfam" id="TIGR00187"/>
    </source>
</evidence>
<reference evidence="12 13" key="1">
    <citation type="submission" date="2024-09" db="EMBL/GenBank/DDBJ databases">
        <authorList>
            <person name="Sun Q."/>
            <person name="Mori K."/>
        </authorList>
    </citation>
    <scope>NUCLEOTIDE SEQUENCE [LARGE SCALE GENOMIC DNA]</scope>
    <source>
        <strain evidence="12 13">TBRC 4575</strain>
    </source>
</reference>
<evidence type="ECO:0000256" key="2">
    <source>
        <dbReference type="ARBA" id="ARBA00002803"/>
    </source>
</evidence>
<dbReference type="PIRSF" id="PIRSF000498">
    <property type="entry name" value="Riboflavin_syn_A"/>
    <property type="match status" value="1"/>
</dbReference>
<dbReference type="EMBL" id="JBHLUK010000065">
    <property type="protein sequence ID" value="MFC0424046.1"/>
    <property type="molecule type" value="Genomic_DNA"/>
</dbReference>
<evidence type="ECO:0000313" key="12">
    <source>
        <dbReference type="EMBL" id="MFC0424046.1"/>
    </source>
</evidence>
<accession>A0ABV6K3K8</accession>
<dbReference type="Proteomes" id="UP001589855">
    <property type="component" value="Unassembled WGS sequence"/>
</dbReference>
<proteinExistence type="predicted"/>
<evidence type="ECO:0000256" key="1">
    <source>
        <dbReference type="ARBA" id="ARBA00000968"/>
    </source>
</evidence>
<dbReference type="RefSeq" id="WP_137645411.1">
    <property type="nucleotide sequence ID" value="NZ_BAABRM010000025.1"/>
</dbReference>
<evidence type="ECO:0000256" key="7">
    <source>
        <dbReference type="ARBA" id="ARBA00022679"/>
    </source>
</evidence>